<gene>
    <name evidence="6" type="ORF">ACJMK2_040382</name>
</gene>
<proteinExistence type="predicted"/>
<evidence type="ECO:0000256" key="1">
    <source>
        <dbReference type="ARBA" id="ARBA00022723"/>
    </source>
</evidence>
<evidence type="ECO:0000313" key="6">
    <source>
        <dbReference type="EMBL" id="KAL3872456.1"/>
    </source>
</evidence>
<keyword evidence="2 4" id="KW-0863">Zinc-finger</keyword>
<dbReference type="GO" id="GO:0008270">
    <property type="term" value="F:zinc ion binding"/>
    <property type="evidence" value="ECO:0007669"/>
    <property type="project" value="UniProtKB-KW"/>
</dbReference>
<dbReference type="SMART" id="SM00184">
    <property type="entry name" value="RING"/>
    <property type="match status" value="2"/>
</dbReference>
<sequence>MCCAVDSITLYQDNLSQPDRMALVQRNLELATHTPPAAMTRIYCLNDTRMDHSKLLIAVKEPDKVAKSPVTLTVSDSEEKYVRDKAKMKKKWKTLPLSDTGFNLSLFPRPTKPAMMGDEEKAIFFKIEADLMETETLLERCRLSTSLCLEGKMETNLKYIRCDRDRKKRKASKQVKNKYCVSVKNNMGRKKLFIHHRIYKRIELEVRLYTYLPCPREVKSSVIKDNEINKTRLRDKVSHAGNSVHGQQSLAYAIDVNNRAADIPADLVSVLIGMQHRELTPEDYETLLLLDESVAPKTISKTTLSQFRTDTVKEELIVDLCVVCMEAYRIGQERKFLPCGHVFHCSCIDMWLQNSSLNCPVDGLPVVDTYGATTEPQNLAYALDINNRAEDIPADSVSVFISMHHREITPEDYETLLHLDESVAPSTISETTLSKFRTDTVTEDSTEDLCTVCMIAYTVGQERKFLPCNHVFHSSCIDMWLLNSSQNCPIDGLPVTDA</sequence>
<keyword evidence="1" id="KW-0479">Metal-binding</keyword>
<dbReference type="Proteomes" id="UP001634394">
    <property type="component" value="Unassembled WGS sequence"/>
</dbReference>
<dbReference type="PROSITE" id="PS50089">
    <property type="entry name" value="ZF_RING_2"/>
    <property type="match status" value="2"/>
</dbReference>
<organism evidence="6 7">
    <name type="scientific">Sinanodonta woodiana</name>
    <name type="common">Chinese pond mussel</name>
    <name type="synonym">Anodonta woodiana</name>
    <dbReference type="NCBI Taxonomy" id="1069815"/>
    <lineage>
        <taxon>Eukaryota</taxon>
        <taxon>Metazoa</taxon>
        <taxon>Spiralia</taxon>
        <taxon>Lophotrochozoa</taxon>
        <taxon>Mollusca</taxon>
        <taxon>Bivalvia</taxon>
        <taxon>Autobranchia</taxon>
        <taxon>Heteroconchia</taxon>
        <taxon>Palaeoheterodonta</taxon>
        <taxon>Unionida</taxon>
        <taxon>Unionoidea</taxon>
        <taxon>Unionidae</taxon>
        <taxon>Unioninae</taxon>
        <taxon>Sinanodonta</taxon>
    </lineage>
</organism>
<evidence type="ECO:0000256" key="2">
    <source>
        <dbReference type="ARBA" id="ARBA00022771"/>
    </source>
</evidence>
<comment type="caution">
    <text evidence="6">The sequence shown here is derived from an EMBL/GenBank/DDBJ whole genome shotgun (WGS) entry which is preliminary data.</text>
</comment>
<dbReference type="EMBL" id="JBJQND010000007">
    <property type="protein sequence ID" value="KAL3872456.1"/>
    <property type="molecule type" value="Genomic_DNA"/>
</dbReference>
<dbReference type="InterPro" id="IPR051834">
    <property type="entry name" value="RING_finger_E3_ligase"/>
</dbReference>
<dbReference type="PANTHER" id="PTHR45931">
    <property type="entry name" value="SI:CH211-59O9.10"/>
    <property type="match status" value="1"/>
</dbReference>
<evidence type="ECO:0000313" key="7">
    <source>
        <dbReference type="Proteomes" id="UP001634394"/>
    </source>
</evidence>
<feature type="domain" description="RING-type" evidence="5">
    <location>
        <begin position="450"/>
        <end position="491"/>
    </location>
</feature>
<dbReference type="PANTHER" id="PTHR45931:SF3">
    <property type="entry name" value="RING ZINC FINGER-CONTAINING PROTEIN"/>
    <property type="match status" value="1"/>
</dbReference>
<keyword evidence="3" id="KW-0862">Zinc</keyword>
<keyword evidence="7" id="KW-1185">Reference proteome</keyword>
<feature type="domain" description="RING-type" evidence="5">
    <location>
        <begin position="321"/>
        <end position="362"/>
    </location>
</feature>
<reference evidence="6 7" key="1">
    <citation type="submission" date="2024-11" db="EMBL/GenBank/DDBJ databases">
        <title>Chromosome-level genome assembly of the freshwater bivalve Anodonta woodiana.</title>
        <authorList>
            <person name="Chen X."/>
        </authorList>
    </citation>
    <scope>NUCLEOTIDE SEQUENCE [LARGE SCALE GENOMIC DNA]</scope>
    <source>
        <strain evidence="6">MN2024</strain>
        <tissue evidence="6">Gills</tissue>
    </source>
</reference>
<dbReference type="InterPro" id="IPR013083">
    <property type="entry name" value="Znf_RING/FYVE/PHD"/>
</dbReference>
<evidence type="ECO:0000256" key="4">
    <source>
        <dbReference type="PROSITE-ProRule" id="PRU00175"/>
    </source>
</evidence>
<accession>A0ABD3WGF7</accession>
<dbReference type="SUPFAM" id="SSF57850">
    <property type="entry name" value="RING/U-box"/>
    <property type="match status" value="2"/>
</dbReference>
<dbReference type="Pfam" id="PF13639">
    <property type="entry name" value="zf-RING_2"/>
    <property type="match status" value="2"/>
</dbReference>
<dbReference type="AlphaFoldDB" id="A0ABD3WGF7"/>
<evidence type="ECO:0000259" key="5">
    <source>
        <dbReference type="PROSITE" id="PS50089"/>
    </source>
</evidence>
<evidence type="ECO:0000256" key="3">
    <source>
        <dbReference type="ARBA" id="ARBA00022833"/>
    </source>
</evidence>
<dbReference type="InterPro" id="IPR001841">
    <property type="entry name" value="Znf_RING"/>
</dbReference>
<dbReference type="Gene3D" id="3.30.40.10">
    <property type="entry name" value="Zinc/RING finger domain, C3HC4 (zinc finger)"/>
    <property type="match status" value="2"/>
</dbReference>
<protein>
    <recommendedName>
        <fullName evidence="5">RING-type domain-containing protein</fullName>
    </recommendedName>
</protein>
<name>A0ABD3WGF7_SINWO</name>